<gene>
    <name evidence="1" type="ORF">CIHG_01153</name>
</gene>
<evidence type="ECO:0000313" key="1">
    <source>
        <dbReference type="EMBL" id="KMU83371.1"/>
    </source>
</evidence>
<accession>A0A0J8RFH9</accession>
<proteinExistence type="predicted"/>
<organism evidence="1 2">
    <name type="scientific">Coccidioides immitis H538.4</name>
    <dbReference type="NCBI Taxonomy" id="396776"/>
    <lineage>
        <taxon>Eukaryota</taxon>
        <taxon>Fungi</taxon>
        <taxon>Dikarya</taxon>
        <taxon>Ascomycota</taxon>
        <taxon>Pezizomycotina</taxon>
        <taxon>Eurotiomycetes</taxon>
        <taxon>Eurotiomycetidae</taxon>
        <taxon>Onygenales</taxon>
        <taxon>Onygenaceae</taxon>
        <taxon>Coccidioides</taxon>
    </lineage>
</organism>
<evidence type="ECO:0000313" key="2">
    <source>
        <dbReference type="Proteomes" id="UP000054563"/>
    </source>
</evidence>
<dbReference type="Proteomes" id="UP000054563">
    <property type="component" value="Unassembled WGS sequence"/>
</dbReference>
<protein>
    <submittedName>
        <fullName evidence="1">Uncharacterized protein</fullName>
    </submittedName>
</protein>
<sequence length="70" mass="8125">MEAHVKPVVCCFTLQHNLLRIKSYNMAPVSPVYTGICREYKDFIAPFQFQRISWINSAFWFGKVCPAEPV</sequence>
<reference evidence="2" key="1">
    <citation type="journal article" date="2010" name="Genome Res.">
        <title>Population genomic sequencing of Coccidioides fungi reveals recent hybridization and transposon control.</title>
        <authorList>
            <person name="Neafsey D.E."/>
            <person name="Barker B.M."/>
            <person name="Sharpton T.J."/>
            <person name="Stajich J.E."/>
            <person name="Park D.J."/>
            <person name="Whiston E."/>
            <person name="Hung C.-Y."/>
            <person name="McMahan C."/>
            <person name="White J."/>
            <person name="Sykes S."/>
            <person name="Heiman D."/>
            <person name="Young S."/>
            <person name="Zeng Q."/>
            <person name="Abouelleil A."/>
            <person name="Aftuck L."/>
            <person name="Bessette D."/>
            <person name="Brown A."/>
            <person name="FitzGerald M."/>
            <person name="Lui A."/>
            <person name="Macdonald J.P."/>
            <person name="Priest M."/>
            <person name="Orbach M.J."/>
            <person name="Galgiani J.N."/>
            <person name="Kirkland T.N."/>
            <person name="Cole G.T."/>
            <person name="Birren B.W."/>
            <person name="Henn M.R."/>
            <person name="Taylor J.W."/>
            <person name="Rounsley S.D."/>
        </authorList>
    </citation>
    <scope>NUCLEOTIDE SEQUENCE [LARGE SCALE GENOMIC DNA]</scope>
    <source>
        <strain evidence="2">H538.4</strain>
    </source>
</reference>
<dbReference type="AlphaFoldDB" id="A0A0J8RFH9"/>
<dbReference type="VEuPathDB" id="FungiDB:CIHG_01153"/>
<name>A0A0J8RFH9_COCIT</name>
<dbReference type="EMBL" id="DS016982">
    <property type="protein sequence ID" value="KMU83371.1"/>
    <property type="molecule type" value="Genomic_DNA"/>
</dbReference>